<comment type="caution">
    <text evidence="2">The sequence shown here is derived from an EMBL/GenBank/DDBJ whole genome shotgun (WGS) entry which is preliminary data.</text>
</comment>
<dbReference type="Pfam" id="PF14547">
    <property type="entry name" value="Hydrophob_seed"/>
    <property type="match status" value="1"/>
</dbReference>
<name>A0A2U1PYN9_ARTAN</name>
<dbReference type="PANTHER" id="PTHR31731">
    <property type="match status" value="1"/>
</dbReference>
<feature type="domain" description="Hydrophobic seed protein" evidence="1">
    <location>
        <begin position="46"/>
        <end position="104"/>
    </location>
</feature>
<accession>A0A2U1PYN9</accession>
<gene>
    <name evidence="2" type="ORF">CTI12_AA012740</name>
</gene>
<dbReference type="AlphaFoldDB" id="A0A2U1PYN9"/>
<dbReference type="Gene3D" id="1.10.110.10">
    <property type="entry name" value="Plant lipid-transfer and hydrophobic proteins"/>
    <property type="match status" value="1"/>
</dbReference>
<dbReference type="OrthoDB" id="696558at2759"/>
<proteinExistence type="predicted"/>
<evidence type="ECO:0000313" key="2">
    <source>
        <dbReference type="EMBL" id="PWA90898.1"/>
    </source>
</evidence>
<reference evidence="2 3" key="1">
    <citation type="journal article" date="2018" name="Mol. Plant">
        <title>The genome of Artemisia annua provides insight into the evolution of Asteraceae family and artemisinin biosynthesis.</title>
        <authorList>
            <person name="Shen Q."/>
            <person name="Zhang L."/>
            <person name="Liao Z."/>
            <person name="Wang S."/>
            <person name="Yan T."/>
            <person name="Shi P."/>
            <person name="Liu M."/>
            <person name="Fu X."/>
            <person name="Pan Q."/>
            <person name="Wang Y."/>
            <person name="Lv Z."/>
            <person name="Lu X."/>
            <person name="Zhang F."/>
            <person name="Jiang W."/>
            <person name="Ma Y."/>
            <person name="Chen M."/>
            <person name="Hao X."/>
            <person name="Li L."/>
            <person name="Tang Y."/>
            <person name="Lv G."/>
            <person name="Zhou Y."/>
            <person name="Sun X."/>
            <person name="Brodelius P.E."/>
            <person name="Rose J.K.C."/>
            <person name="Tang K."/>
        </authorList>
    </citation>
    <scope>NUCLEOTIDE SEQUENCE [LARGE SCALE GENOMIC DNA]</scope>
    <source>
        <strain evidence="3">cv. Huhao1</strain>
        <tissue evidence="2">Leaf</tissue>
    </source>
</reference>
<dbReference type="STRING" id="35608.A0A2U1PYN9"/>
<protein>
    <submittedName>
        <fullName evidence="2">Bifunctional inhibitor/plant lipid transfer protein/seed storage helical domain-containing protein</fullName>
    </submittedName>
</protein>
<organism evidence="2 3">
    <name type="scientific">Artemisia annua</name>
    <name type="common">Sweet wormwood</name>
    <dbReference type="NCBI Taxonomy" id="35608"/>
    <lineage>
        <taxon>Eukaryota</taxon>
        <taxon>Viridiplantae</taxon>
        <taxon>Streptophyta</taxon>
        <taxon>Embryophyta</taxon>
        <taxon>Tracheophyta</taxon>
        <taxon>Spermatophyta</taxon>
        <taxon>Magnoliopsida</taxon>
        <taxon>eudicotyledons</taxon>
        <taxon>Gunneridae</taxon>
        <taxon>Pentapetalae</taxon>
        <taxon>asterids</taxon>
        <taxon>campanulids</taxon>
        <taxon>Asterales</taxon>
        <taxon>Asteraceae</taxon>
        <taxon>Asteroideae</taxon>
        <taxon>Anthemideae</taxon>
        <taxon>Artemisiinae</taxon>
        <taxon>Artemisia</taxon>
    </lineage>
</organism>
<dbReference type="InterPro" id="IPR051636">
    <property type="entry name" value="Plant_LTP/defense-related"/>
</dbReference>
<sequence length="132" mass="14146">MVKNPEKRLYCRWAAATEHTVNKNAEKRKLAVGSGSEPHIIFNVPVVGTPSKTPCCTLIGGLADLEVAVCLCTAIKANILGINLNVPVSLSLLLNYCGKEVPSGTTRKSAYSDQNLVADFSFGHYLGKIVTI</sequence>
<dbReference type="CDD" id="cd01958">
    <property type="entry name" value="HPS_like"/>
    <property type="match status" value="1"/>
</dbReference>
<keyword evidence="3" id="KW-1185">Reference proteome</keyword>
<dbReference type="Proteomes" id="UP000245207">
    <property type="component" value="Unassembled WGS sequence"/>
</dbReference>
<dbReference type="InterPro" id="IPR036312">
    <property type="entry name" value="Bifun_inhib/LTP/seed_sf"/>
</dbReference>
<evidence type="ECO:0000259" key="1">
    <source>
        <dbReference type="Pfam" id="PF14547"/>
    </source>
</evidence>
<dbReference type="SUPFAM" id="SSF47699">
    <property type="entry name" value="Bifunctional inhibitor/lipid-transfer protein/seed storage 2S albumin"/>
    <property type="match status" value="1"/>
</dbReference>
<evidence type="ECO:0000313" key="3">
    <source>
        <dbReference type="Proteomes" id="UP000245207"/>
    </source>
</evidence>
<dbReference type="EMBL" id="PKPP01000590">
    <property type="protein sequence ID" value="PWA90898.1"/>
    <property type="molecule type" value="Genomic_DNA"/>
</dbReference>
<dbReference type="InterPro" id="IPR027923">
    <property type="entry name" value="Hydrophob_seed_dom"/>
</dbReference>